<keyword evidence="1" id="KW-1133">Transmembrane helix</keyword>
<reference evidence="3 4" key="1">
    <citation type="submission" date="2021-01" db="EMBL/GenBank/DDBJ databases">
        <title>Genomic Encyclopedia of Type Strains, Phase IV (KMG-IV): sequencing the most valuable type-strain genomes for metagenomic binning, comparative biology and taxonomic classification.</title>
        <authorList>
            <person name="Goeker M."/>
        </authorList>
    </citation>
    <scope>NUCLEOTIDE SEQUENCE [LARGE SCALE GENOMIC DNA]</scope>
    <source>
        <strain evidence="3 4">DSM 25540</strain>
    </source>
</reference>
<feature type="transmembrane region" description="Helical" evidence="1">
    <location>
        <begin position="222"/>
        <end position="242"/>
    </location>
</feature>
<dbReference type="InterPro" id="IPR007349">
    <property type="entry name" value="DUF418"/>
</dbReference>
<name>A0ABS2PCK7_9BACL</name>
<feature type="transmembrane region" description="Helical" evidence="1">
    <location>
        <begin position="137"/>
        <end position="159"/>
    </location>
</feature>
<protein>
    <recommendedName>
        <fullName evidence="2">DUF418 domain-containing protein</fullName>
    </recommendedName>
</protein>
<keyword evidence="4" id="KW-1185">Reference proteome</keyword>
<feature type="transmembrane region" description="Helical" evidence="1">
    <location>
        <begin position="61"/>
        <end position="79"/>
    </location>
</feature>
<organism evidence="3 4">
    <name type="scientific">Geomicrobium sediminis</name>
    <dbReference type="NCBI Taxonomy" id="1347788"/>
    <lineage>
        <taxon>Bacteria</taxon>
        <taxon>Bacillati</taxon>
        <taxon>Bacillota</taxon>
        <taxon>Bacilli</taxon>
        <taxon>Bacillales</taxon>
        <taxon>Geomicrobium</taxon>
    </lineage>
</organism>
<keyword evidence="1" id="KW-0812">Transmembrane</keyword>
<evidence type="ECO:0000313" key="4">
    <source>
        <dbReference type="Proteomes" id="UP000741863"/>
    </source>
</evidence>
<feature type="transmembrane region" description="Helical" evidence="1">
    <location>
        <begin position="115"/>
        <end position="132"/>
    </location>
</feature>
<feature type="transmembrane region" description="Helical" evidence="1">
    <location>
        <begin position="248"/>
        <end position="269"/>
    </location>
</feature>
<gene>
    <name evidence="3" type="ORF">JOD17_002165</name>
</gene>
<feature type="transmembrane region" description="Helical" evidence="1">
    <location>
        <begin position="91"/>
        <end position="109"/>
    </location>
</feature>
<dbReference type="EMBL" id="JAFBEC010000006">
    <property type="protein sequence ID" value="MBM7633071.1"/>
    <property type="molecule type" value="Genomic_DNA"/>
</dbReference>
<feature type="domain" description="DUF418" evidence="2">
    <location>
        <begin position="209"/>
        <end position="363"/>
    </location>
</feature>
<keyword evidence="1" id="KW-0472">Membrane</keyword>
<comment type="caution">
    <text evidence="3">The sequence shown here is derived from an EMBL/GenBank/DDBJ whole genome shotgun (WGS) entry which is preliminary data.</text>
</comment>
<feature type="transmembrane region" description="Helical" evidence="1">
    <location>
        <begin position="197"/>
        <end position="215"/>
    </location>
</feature>
<dbReference type="Pfam" id="PF04235">
    <property type="entry name" value="DUF418"/>
    <property type="match status" value="1"/>
</dbReference>
<proteinExistence type="predicted"/>
<feature type="transmembrane region" description="Helical" evidence="1">
    <location>
        <begin position="21"/>
        <end position="38"/>
    </location>
</feature>
<feature type="transmembrane region" description="Helical" evidence="1">
    <location>
        <begin position="323"/>
        <end position="345"/>
    </location>
</feature>
<dbReference type="RefSeq" id="WP_204697604.1">
    <property type="nucleotide sequence ID" value="NZ_JAFBEC010000006.1"/>
</dbReference>
<sequence>MTKSNDINKHQRIAILDQMRGVALLAIFLANIPGLAEINKEHPSALNEGLNDVLSIILTDSARPLFAFMFGMSVMLIYNRLKEKGMNPYPILLRRFFLLAIVGAVHGYAIWAGDILLMYAMAGFVLLLFTTLPARGLLFAALILWLGYTVGVEVISYFFSGELSLEEGLKSVLVSSEEPFKGTEYLIIEFASMVEHLGYFLFGMFAFYKGIFTAISNRRKQMWVLTFLSLAIGLAGKTVLYYNESIQVLNGFFPFVVTIGMILFIVLWGTSETAMSKALIPFNSIGKMAFTNYLLQSLVFVCLFRGSGRTFFEDVGIWTEPSYIFALSIGILLFISQMLFSYLWLKPFRYGPFEWLWRMGTYWSFVSIKKKK</sequence>
<dbReference type="PANTHER" id="PTHR30590:SF2">
    <property type="entry name" value="INNER MEMBRANE PROTEIN"/>
    <property type="match status" value="1"/>
</dbReference>
<dbReference type="PANTHER" id="PTHR30590">
    <property type="entry name" value="INNER MEMBRANE PROTEIN"/>
    <property type="match status" value="1"/>
</dbReference>
<dbReference type="Proteomes" id="UP000741863">
    <property type="component" value="Unassembled WGS sequence"/>
</dbReference>
<feature type="transmembrane region" description="Helical" evidence="1">
    <location>
        <begin position="290"/>
        <end position="308"/>
    </location>
</feature>
<evidence type="ECO:0000313" key="3">
    <source>
        <dbReference type="EMBL" id="MBM7633071.1"/>
    </source>
</evidence>
<evidence type="ECO:0000256" key="1">
    <source>
        <dbReference type="SAM" id="Phobius"/>
    </source>
</evidence>
<evidence type="ECO:0000259" key="2">
    <source>
        <dbReference type="Pfam" id="PF04235"/>
    </source>
</evidence>
<dbReference type="InterPro" id="IPR052529">
    <property type="entry name" value="Bact_Transport_Assoc"/>
</dbReference>
<accession>A0ABS2PCK7</accession>